<dbReference type="Proteomes" id="UP000004095">
    <property type="component" value="Unassembled WGS sequence"/>
</dbReference>
<dbReference type="EMBL" id="AAWS01000004">
    <property type="protein sequence ID" value="EAY31165.1"/>
    <property type="molecule type" value="Genomic_DNA"/>
</dbReference>
<dbReference type="AlphaFoldDB" id="A1ZF63"/>
<comment type="caution">
    <text evidence="2">The sequence shown here is derived from an EMBL/GenBank/DDBJ whole genome shotgun (WGS) entry which is preliminary data.</text>
</comment>
<reference evidence="2 3" key="1">
    <citation type="submission" date="2007-01" db="EMBL/GenBank/DDBJ databases">
        <authorList>
            <person name="Haygood M."/>
            <person name="Podell S."/>
            <person name="Anderson C."/>
            <person name="Hopkinson B."/>
            <person name="Roe K."/>
            <person name="Barbeau K."/>
            <person name="Gaasterland T."/>
            <person name="Ferriera S."/>
            <person name="Johnson J."/>
            <person name="Kravitz S."/>
            <person name="Beeson K."/>
            <person name="Sutton G."/>
            <person name="Rogers Y.-H."/>
            <person name="Friedman R."/>
            <person name="Frazier M."/>
            <person name="Venter J.C."/>
        </authorList>
    </citation>
    <scope>NUCLEOTIDE SEQUENCE [LARGE SCALE GENOMIC DNA]</scope>
    <source>
        <strain evidence="2 3">ATCC 23134</strain>
    </source>
</reference>
<keyword evidence="3" id="KW-1185">Reference proteome</keyword>
<keyword evidence="1" id="KW-0732">Signal</keyword>
<proteinExistence type="predicted"/>
<gene>
    <name evidence="2" type="ORF">M23134_07575</name>
</gene>
<organism evidence="2 3">
    <name type="scientific">Microscilla marina ATCC 23134</name>
    <dbReference type="NCBI Taxonomy" id="313606"/>
    <lineage>
        <taxon>Bacteria</taxon>
        <taxon>Pseudomonadati</taxon>
        <taxon>Bacteroidota</taxon>
        <taxon>Cytophagia</taxon>
        <taxon>Cytophagales</taxon>
        <taxon>Microscillaceae</taxon>
        <taxon>Microscilla</taxon>
    </lineage>
</organism>
<dbReference type="InterPro" id="IPR021314">
    <property type="entry name" value="DUF2911"/>
</dbReference>
<feature type="chain" id="PRO_5002641840" description="DUF2911 domain-containing protein" evidence="1">
    <location>
        <begin position="17"/>
        <end position="283"/>
    </location>
</feature>
<dbReference type="eggNOG" id="COG0457">
    <property type="taxonomic scope" value="Bacteria"/>
</dbReference>
<sequence length="283" mass="31411">MFSAIFFLSVTTLAIAQPKLPAPSPGAEVMQTVGLTDVKVVYSSPAVKGRTIWGGLEKYGKVWRAGANTPTKISFSNDVKINGKNIKKGDYVLMLDLKDANNWEWMLATKGSAFGFKEADVLVRTKATVTKGLRNRERLTYYISAGTNGKGTVNLRWEKIEASFSFTSDIKGPLMASVKKFAGQANWFNLGNTGYQVVLNSDKEKDLKLAKGMIDASVAMGGENMINTWWKAELMAKMGKKKEAYTLGKKVKELYAKEKRNGWKNFYKNTIDPSLSKGMKAWK</sequence>
<dbReference type="Pfam" id="PF11138">
    <property type="entry name" value="DUF2911"/>
    <property type="match status" value="1"/>
</dbReference>
<feature type="signal peptide" evidence="1">
    <location>
        <begin position="1"/>
        <end position="16"/>
    </location>
</feature>
<evidence type="ECO:0000313" key="3">
    <source>
        <dbReference type="Proteomes" id="UP000004095"/>
    </source>
</evidence>
<evidence type="ECO:0000256" key="1">
    <source>
        <dbReference type="SAM" id="SignalP"/>
    </source>
</evidence>
<evidence type="ECO:0008006" key="4">
    <source>
        <dbReference type="Google" id="ProtNLM"/>
    </source>
</evidence>
<name>A1ZF63_MICM2</name>
<accession>A1ZF63</accession>
<evidence type="ECO:0000313" key="2">
    <source>
        <dbReference type="EMBL" id="EAY31165.1"/>
    </source>
</evidence>
<protein>
    <recommendedName>
        <fullName evidence="4">DUF2911 domain-containing protein</fullName>
    </recommendedName>
</protein>